<organism evidence="1 2">
    <name type="scientific">Parabacteroides faecalis</name>
    <dbReference type="NCBI Taxonomy" id="2924040"/>
    <lineage>
        <taxon>Bacteria</taxon>
        <taxon>Pseudomonadati</taxon>
        <taxon>Bacteroidota</taxon>
        <taxon>Bacteroidia</taxon>
        <taxon>Bacteroidales</taxon>
        <taxon>Tannerellaceae</taxon>
        <taxon>Parabacteroides</taxon>
    </lineage>
</organism>
<accession>A0ABT0C4V6</accession>
<proteinExistence type="predicted"/>
<gene>
    <name evidence="1" type="ORF">MUN53_15765</name>
</gene>
<dbReference type="RefSeq" id="WP_243326410.1">
    <property type="nucleotide sequence ID" value="NZ_JAKZMM010000053.1"/>
</dbReference>
<name>A0ABT0C4V6_9BACT</name>
<evidence type="ECO:0000313" key="2">
    <source>
        <dbReference type="Proteomes" id="UP001165444"/>
    </source>
</evidence>
<reference evidence="1 2" key="1">
    <citation type="submission" date="2022-03" db="EMBL/GenBank/DDBJ databases">
        <title>Parabacteroides sp. nov. isolated from swine feces.</title>
        <authorList>
            <person name="Bak J.E."/>
        </authorList>
    </citation>
    <scope>NUCLEOTIDE SEQUENCE [LARGE SCALE GENOMIC DNA]</scope>
    <source>
        <strain evidence="1 2">AGMB00274</strain>
    </source>
</reference>
<keyword evidence="2" id="KW-1185">Reference proteome</keyword>
<dbReference type="EMBL" id="JAKZMM010000053">
    <property type="protein sequence ID" value="MCJ2382047.1"/>
    <property type="molecule type" value="Genomic_DNA"/>
</dbReference>
<dbReference type="Proteomes" id="UP001165444">
    <property type="component" value="Unassembled WGS sequence"/>
</dbReference>
<evidence type="ECO:0000313" key="1">
    <source>
        <dbReference type="EMBL" id="MCJ2382047.1"/>
    </source>
</evidence>
<comment type="caution">
    <text evidence="1">The sequence shown here is derived from an EMBL/GenBank/DDBJ whole genome shotgun (WGS) entry which is preliminary data.</text>
</comment>
<sequence length="60" mass="6783">MKKNPIGGFPLQGKMEFTNTTLRYGEKIHGFHQLTRSETGNDLVAEPSQYISFFGYSVNV</sequence>
<protein>
    <submittedName>
        <fullName evidence="1">Uncharacterized protein</fullName>
    </submittedName>
</protein>